<feature type="region of interest" description="Disordered" evidence="1">
    <location>
        <begin position="265"/>
        <end position="290"/>
    </location>
</feature>
<evidence type="ECO:0000313" key="2">
    <source>
        <dbReference type="EMBL" id="MFC6723822.1"/>
    </source>
</evidence>
<feature type="compositionally biased region" description="Polar residues" evidence="1">
    <location>
        <begin position="11"/>
        <end position="20"/>
    </location>
</feature>
<dbReference type="AlphaFoldDB" id="A0ABD5RXR9"/>
<organism evidence="2 3">
    <name type="scientific">Halobium palmae</name>
    <dbReference type="NCBI Taxonomy" id="1776492"/>
    <lineage>
        <taxon>Archaea</taxon>
        <taxon>Methanobacteriati</taxon>
        <taxon>Methanobacteriota</taxon>
        <taxon>Stenosarchaea group</taxon>
        <taxon>Halobacteria</taxon>
        <taxon>Halobacteriales</taxon>
        <taxon>Haloferacaceae</taxon>
        <taxon>Halobium</taxon>
    </lineage>
</organism>
<name>A0ABD5RXR9_9EURY</name>
<dbReference type="EMBL" id="JBHSWU010000053">
    <property type="protein sequence ID" value="MFC6723822.1"/>
    <property type="molecule type" value="Genomic_DNA"/>
</dbReference>
<evidence type="ECO:0008006" key="4">
    <source>
        <dbReference type="Google" id="ProtNLM"/>
    </source>
</evidence>
<sequence length="1032" mass="111052">MNQLEGAGTEAKQSNDSGQGRVSRRAILAGLGLGTIGVAGGIALLGDDDRSTVPDDIRTETAENAFDGFEQLRTAVRASPDHLPMRAAEAVESGDPETILAVVRDNVLVHPTDPDDFQNIEDRGKWGPQATLRGGAGTARDVVDALAMLYREAGFEAEIVGVRPKLDRRGVERILFKTLERTFKPDISREAAARLDALTGDNEAEFKQLDPEGKQSRALATRLFEAAPSDAFDPEPFDFSWRHYDVLPTVRVRVDGQWRYANPLDPTATLDDPKYPIDSSEPIDPNPSRQDVRVTLSAAFPDDPRDRQELVSGTWSAMEVAGRQLSVAMHPGIDPFEVPGVRVADVQTFIPSLAVQDPSASREELEALSVVGEAVTRSGDVLSVAEDGSVERDGRVLTDGDTSAAVQVESLAVTVDPSRYPDVRLTVDAKDAAGASVEGLPAAAFEVVDEEPSGIALVAAQSAPRIRLLIDQSASIPEIYREEGGERLVEQLTAAIADADPAASVTMEETGSDIYTSLAEAAESENNVVVYITDGEANESPNEELEAAIAAGPPAVMLNVFDAESESMRELAELTGGEYAVVSDRETVVQTVVEYVRRIGVELPAYVFEYVALGDSDPGDRRTVTVHVPEAELSEAASYTVPEGRMLPSHFAGLYLTVETADREVTRTLGGWDPVRHRNDLVTDDHLSDVESVLFGKHLLSFEAGAPSPSVWLDDILTAKLSVRSTYETARDEGGVAASEVLREGIAVVPAALSILQAPLPNESTADSLTFQDALRVVLMSEKPDFETGAVLTGADVLALTKYHTATEDPQRAVRLTGERTARISIAEAALYEESAEALLVDQSLSIHDRRTNVETPTAERNHRLVESRPRDEFALVPDYETDPFAFWAIDHETGAILGVLSDGSGGARTRQEDILDRLGRAVSLINLLALGAAKAGLVTGPGLFWIGAVTLYGQTLTRLYGAATLALITMDNDQRDEEFRNAILSAVCSIAKDIAFSSVKSAKFTVQFFVDITPWIENILGSVGGPSLCPF</sequence>
<dbReference type="SUPFAM" id="SSF53300">
    <property type="entry name" value="vWA-like"/>
    <property type="match status" value="1"/>
</dbReference>
<dbReference type="Proteomes" id="UP001596328">
    <property type="component" value="Unassembled WGS sequence"/>
</dbReference>
<reference evidence="2 3" key="1">
    <citation type="journal article" date="2019" name="Int. J. Syst. Evol. Microbiol.">
        <title>The Global Catalogue of Microorganisms (GCM) 10K type strain sequencing project: providing services to taxonomists for standard genome sequencing and annotation.</title>
        <authorList>
            <consortium name="The Broad Institute Genomics Platform"/>
            <consortium name="The Broad Institute Genome Sequencing Center for Infectious Disease"/>
            <person name="Wu L."/>
            <person name="Ma J."/>
        </authorList>
    </citation>
    <scope>NUCLEOTIDE SEQUENCE [LARGE SCALE GENOMIC DNA]</scope>
    <source>
        <strain evidence="2 3">NBRC 111368</strain>
    </source>
</reference>
<proteinExistence type="predicted"/>
<dbReference type="Gene3D" id="3.40.50.410">
    <property type="entry name" value="von Willebrand factor, type A domain"/>
    <property type="match status" value="1"/>
</dbReference>
<evidence type="ECO:0000313" key="3">
    <source>
        <dbReference type="Proteomes" id="UP001596328"/>
    </source>
</evidence>
<gene>
    <name evidence="2" type="ORF">ACFQE1_05410</name>
</gene>
<comment type="caution">
    <text evidence="2">The sequence shown here is derived from an EMBL/GenBank/DDBJ whole genome shotgun (WGS) entry which is preliminary data.</text>
</comment>
<dbReference type="InterPro" id="IPR036465">
    <property type="entry name" value="vWFA_dom_sf"/>
</dbReference>
<keyword evidence="3" id="KW-1185">Reference proteome</keyword>
<protein>
    <recommendedName>
        <fullName evidence="4">von Willebrand factor type A domain-containing protein</fullName>
    </recommendedName>
</protein>
<evidence type="ECO:0000256" key="1">
    <source>
        <dbReference type="SAM" id="MobiDB-lite"/>
    </source>
</evidence>
<feature type="region of interest" description="Disordered" evidence="1">
    <location>
        <begin position="1"/>
        <end position="20"/>
    </location>
</feature>
<accession>A0ABD5RXR9</accession>